<feature type="transmembrane region" description="Helical" evidence="7">
    <location>
        <begin position="109"/>
        <end position="128"/>
    </location>
</feature>
<keyword evidence="6 7" id="KW-0472">Membrane</keyword>
<evidence type="ECO:0000256" key="3">
    <source>
        <dbReference type="ARBA" id="ARBA00022448"/>
    </source>
</evidence>
<feature type="transmembrane region" description="Helical" evidence="7">
    <location>
        <begin position="197"/>
        <end position="218"/>
    </location>
</feature>
<evidence type="ECO:0000256" key="1">
    <source>
        <dbReference type="ARBA" id="ARBA00004141"/>
    </source>
</evidence>
<sequence>MHPSLEAFALAAGLLALGAALVHRFGFPPLPVYLLTGLVVGERLHVEDLEPLPSLGLLLLLFSVGLEFGPDRLRELSGKALRAGFFDALALPLGFLLGLLAGLDLRGALLLAGVIYISSSAVIVKLIIDLRRAANPESEVVLGVLVLEDLVIALLLALLGVQGPVGFLGGVALVLAYFLFARFLGPRLVRFMEGLSDELVLLLGAAFTAGTALLFHAVGASEGVGAFLSGVIAAGLGLRERLEHLFGPVRDLGVALFFLVVGAEALGLLRGLTPWAVGLVLLGLLLKLPLNHLGGARAGLGRKRRLYSALYLVPRGEFNLVLGALALGQGYPLVAQVAVLLVLVSIPLGALLIRFAPEIAQALYPEEHPKKRAKRAEESPVE</sequence>
<keyword evidence="3" id="KW-0813">Transport</keyword>
<gene>
    <name evidence="9" type="ORF">AV541_03385</name>
</gene>
<evidence type="ECO:0000256" key="6">
    <source>
        <dbReference type="ARBA" id="ARBA00023136"/>
    </source>
</evidence>
<dbReference type="Proteomes" id="UP000061630">
    <property type="component" value="Chromosome"/>
</dbReference>
<dbReference type="GO" id="GO:1902600">
    <property type="term" value="P:proton transmembrane transport"/>
    <property type="evidence" value="ECO:0007669"/>
    <property type="project" value="InterPro"/>
</dbReference>
<dbReference type="AlphaFoldDB" id="A0A0X8D7M3"/>
<evidence type="ECO:0000313" key="9">
    <source>
        <dbReference type="EMBL" id="AMA75299.1"/>
    </source>
</evidence>
<dbReference type="PANTHER" id="PTHR42751:SF6">
    <property type="entry name" value="CONSERVED INTEGRAL MEMBRANE TRANSPORT PROTEIN-RELATED"/>
    <property type="match status" value="1"/>
</dbReference>
<accession>A0A0X8D7M3</accession>
<dbReference type="EMBL" id="CP014141">
    <property type="protein sequence ID" value="AMA75299.1"/>
    <property type="molecule type" value="Genomic_DNA"/>
</dbReference>
<evidence type="ECO:0000256" key="4">
    <source>
        <dbReference type="ARBA" id="ARBA00022692"/>
    </source>
</evidence>
<protein>
    <submittedName>
        <fullName evidence="9">Sodium:proton antiporter</fullName>
    </submittedName>
</protein>
<organism evidence="9 10">
    <name type="scientific">Thermus parvatiensis</name>
    <dbReference type="NCBI Taxonomy" id="456163"/>
    <lineage>
        <taxon>Bacteria</taxon>
        <taxon>Thermotogati</taxon>
        <taxon>Deinococcota</taxon>
        <taxon>Deinococci</taxon>
        <taxon>Thermales</taxon>
        <taxon>Thermaceae</taxon>
        <taxon>Thermus</taxon>
    </lineage>
</organism>
<feature type="transmembrane region" description="Helical" evidence="7">
    <location>
        <begin position="306"/>
        <end position="327"/>
    </location>
</feature>
<reference evidence="9 10" key="1">
    <citation type="submission" date="2016-01" db="EMBL/GenBank/DDBJ databases">
        <title>Genome sequence of Thermus parvatiensis, a thermophile isolated from a hot water spring.</title>
        <authorList>
            <person name="Tripathi C."/>
            <person name="Lal R."/>
        </authorList>
    </citation>
    <scope>NUCLEOTIDE SEQUENCE [LARGE SCALE GENOMIC DNA]</scope>
    <source>
        <strain evidence="9 10">RL</strain>
    </source>
</reference>
<evidence type="ECO:0000256" key="2">
    <source>
        <dbReference type="ARBA" id="ARBA00005551"/>
    </source>
</evidence>
<feature type="transmembrane region" description="Helical" evidence="7">
    <location>
        <begin position="275"/>
        <end position="294"/>
    </location>
</feature>
<evidence type="ECO:0000256" key="7">
    <source>
        <dbReference type="SAM" id="Phobius"/>
    </source>
</evidence>
<dbReference type="PANTHER" id="PTHR42751">
    <property type="entry name" value="SODIUM/HYDROGEN EXCHANGER FAMILY/TRKA DOMAIN PROTEIN"/>
    <property type="match status" value="1"/>
</dbReference>
<dbReference type="GO" id="GO:0016020">
    <property type="term" value="C:membrane"/>
    <property type="evidence" value="ECO:0007669"/>
    <property type="project" value="UniProtKB-SubCell"/>
</dbReference>
<feature type="transmembrane region" description="Helical" evidence="7">
    <location>
        <begin position="52"/>
        <end position="69"/>
    </location>
</feature>
<comment type="subcellular location">
    <subcellularLocation>
        <location evidence="1">Membrane</location>
        <topology evidence="1">Multi-pass membrane protein</topology>
    </subcellularLocation>
</comment>
<keyword evidence="4 7" id="KW-0812">Transmembrane</keyword>
<feature type="transmembrane region" description="Helical" evidence="7">
    <location>
        <begin position="140"/>
        <end position="159"/>
    </location>
</feature>
<dbReference type="KEGG" id="tpar:AV541_03385"/>
<dbReference type="InterPro" id="IPR006153">
    <property type="entry name" value="Cation/H_exchanger_TM"/>
</dbReference>
<dbReference type="Gene3D" id="1.20.1530.20">
    <property type="match status" value="1"/>
</dbReference>
<comment type="similarity">
    <text evidence="2">Belongs to the monovalent cation:proton antiporter 2 (CPA2) transporter (TC 2.A.37) family.</text>
</comment>
<dbReference type="GO" id="GO:0015297">
    <property type="term" value="F:antiporter activity"/>
    <property type="evidence" value="ECO:0007669"/>
    <property type="project" value="InterPro"/>
</dbReference>
<feature type="transmembrane region" description="Helical" evidence="7">
    <location>
        <begin position="81"/>
        <end position="103"/>
    </location>
</feature>
<evidence type="ECO:0000256" key="5">
    <source>
        <dbReference type="ARBA" id="ARBA00022989"/>
    </source>
</evidence>
<dbReference type="InterPro" id="IPR038770">
    <property type="entry name" value="Na+/solute_symporter_sf"/>
</dbReference>
<proteinExistence type="inferred from homology"/>
<feature type="domain" description="Cation/H+ exchanger transmembrane" evidence="8">
    <location>
        <begin position="15"/>
        <end position="348"/>
    </location>
</feature>
<name>A0A0X8D7M3_9DEIN</name>
<evidence type="ECO:0000313" key="10">
    <source>
        <dbReference type="Proteomes" id="UP000061630"/>
    </source>
</evidence>
<feature type="transmembrane region" description="Helical" evidence="7">
    <location>
        <begin position="165"/>
        <end position="185"/>
    </location>
</feature>
<dbReference type="RefSeq" id="WP_060384232.1">
    <property type="nucleotide sequence ID" value="NZ_CP014141.1"/>
</dbReference>
<evidence type="ECO:0000259" key="8">
    <source>
        <dbReference type="Pfam" id="PF00999"/>
    </source>
</evidence>
<feature type="transmembrane region" description="Helical" evidence="7">
    <location>
        <begin position="333"/>
        <end position="353"/>
    </location>
</feature>
<dbReference type="Pfam" id="PF00999">
    <property type="entry name" value="Na_H_Exchanger"/>
    <property type="match status" value="1"/>
</dbReference>
<keyword evidence="5 7" id="KW-1133">Transmembrane helix</keyword>